<protein>
    <submittedName>
        <fullName evidence="2">Uncharacterized protein</fullName>
    </submittedName>
</protein>
<comment type="caution">
    <text evidence="2">The sequence shown here is derived from an EMBL/GenBank/DDBJ whole genome shotgun (WGS) entry which is preliminary data.</text>
</comment>
<gene>
    <name evidence="2" type="ORF">CEXT_81001</name>
</gene>
<evidence type="ECO:0000313" key="3">
    <source>
        <dbReference type="Proteomes" id="UP001054945"/>
    </source>
</evidence>
<evidence type="ECO:0000313" key="2">
    <source>
        <dbReference type="EMBL" id="GIX66888.1"/>
    </source>
</evidence>
<organism evidence="2 3">
    <name type="scientific">Caerostris extrusa</name>
    <name type="common">Bark spider</name>
    <name type="synonym">Caerostris bankana</name>
    <dbReference type="NCBI Taxonomy" id="172846"/>
    <lineage>
        <taxon>Eukaryota</taxon>
        <taxon>Metazoa</taxon>
        <taxon>Ecdysozoa</taxon>
        <taxon>Arthropoda</taxon>
        <taxon>Chelicerata</taxon>
        <taxon>Arachnida</taxon>
        <taxon>Araneae</taxon>
        <taxon>Araneomorphae</taxon>
        <taxon>Entelegynae</taxon>
        <taxon>Araneoidea</taxon>
        <taxon>Araneidae</taxon>
        <taxon>Caerostris</taxon>
    </lineage>
</organism>
<reference evidence="2 3" key="1">
    <citation type="submission" date="2021-06" db="EMBL/GenBank/DDBJ databases">
        <title>Caerostris extrusa draft genome.</title>
        <authorList>
            <person name="Kono N."/>
            <person name="Arakawa K."/>
        </authorList>
    </citation>
    <scope>NUCLEOTIDE SEQUENCE [LARGE SCALE GENOMIC DNA]</scope>
</reference>
<dbReference type="EMBL" id="BPLR01001826">
    <property type="protein sequence ID" value="GIX66888.1"/>
    <property type="molecule type" value="Genomic_DNA"/>
</dbReference>
<accession>A0AAV4M4J4</accession>
<feature type="region of interest" description="Disordered" evidence="1">
    <location>
        <begin position="49"/>
        <end position="68"/>
    </location>
</feature>
<name>A0AAV4M4J4_CAEEX</name>
<keyword evidence="3" id="KW-1185">Reference proteome</keyword>
<proteinExistence type="predicted"/>
<sequence>MVADKGTIAPRVCYGDEKMLPEGIGGGRVEILGILFEKGGEGPLAGLIRHKNMGGPPEQNETRRVFFG</sequence>
<dbReference type="Proteomes" id="UP001054945">
    <property type="component" value="Unassembled WGS sequence"/>
</dbReference>
<evidence type="ECO:0000256" key="1">
    <source>
        <dbReference type="SAM" id="MobiDB-lite"/>
    </source>
</evidence>
<dbReference type="AlphaFoldDB" id="A0AAV4M4J4"/>